<protein>
    <submittedName>
        <fullName evidence="1">Uncharacterized protein</fullName>
    </submittedName>
</protein>
<accession>A0ABQ7M186</accession>
<name>A0ABQ7M186_BRACM</name>
<dbReference type="InterPro" id="IPR006525">
    <property type="entry name" value="Cystatin-related_pln"/>
</dbReference>
<organism evidence="1 2">
    <name type="scientific">Brassica rapa subsp. trilocularis</name>
    <dbReference type="NCBI Taxonomy" id="1813537"/>
    <lineage>
        <taxon>Eukaryota</taxon>
        <taxon>Viridiplantae</taxon>
        <taxon>Streptophyta</taxon>
        <taxon>Embryophyta</taxon>
        <taxon>Tracheophyta</taxon>
        <taxon>Spermatophyta</taxon>
        <taxon>Magnoliopsida</taxon>
        <taxon>eudicotyledons</taxon>
        <taxon>Gunneridae</taxon>
        <taxon>Pentapetalae</taxon>
        <taxon>rosids</taxon>
        <taxon>malvids</taxon>
        <taxon>Brassicales</taxon>
        <taxon>Brassicaceae</taxon>
        <taxon>Brassiceae</taxon>
        <taxon>Brassica</taxon>
    </lineage>
</organism>
<dbReference type="NCBIfam" id="TIGR01638">
    <property type="entry name" value="Atha_cystat_rel"/>
    <property type="match status" value="1"/>
</dbReference>
<keyword evidence="2" id="KW-1185">Reference proteome</keyword>
<proteinExistence type="predicted"/>
<sequence length="78" mass="8914">KKVEFVEAHKAVCHFQAGRKFYITFEGREDNQLQLYQAMIQYHSIKTTQVVFYRPKPPKAPYMQPGVISTLVAAAGVL</sequence>
<feature type="non-terminal residue" evidence="1">
    <location>
        <position position="1"/>
    </location>
</feature>
<dbReference type="Proteomes" id="UP000823674">
    <property type="component" value="Chromosome A06"/>
</dbReference>
<gene>
    <name evidence="1" type="primary">A06p013190.1_BraROA</name>
    <name evidence="1" type="ORF">IGI04_022300</name>
</gene>
<reference evidence="1 2" key="1">
    <citation type="submission" date="2021-03" db="EMBL/GenBank/DDBJ databases">
        <authorList>
            <person name="King G.J."/>
            <person name="Bancroft I."/>
            <person name="Baten A."/>
            <person name="Bloomfield J."/>
            <person name="Borpatragohain P."/>
            <person name="He Z."/>
            <person name="Irish N."/>
            <person name="Irwin J."/>
            <person name="Liu K."/>
            <person name="Mauleon R.P."/>
            <person name="Moore J."/>
            <person name="Morris R."/>
            <person name="Ostergaard L."/>
            <person name="Wang B."/>
            <person name="Wells R."/>
        </authorList>
    </citation>
    <scope>NUCLEOTIDE SEQUENCE [LARGE SCALE GENOMIC DNA]</scope>
    <source>
        <strain evidence="1">R-o-18</strain>
        <tissue evidence="1">Leaf</tissue>
    </source>
</reference>
<comment type="caution">
    <text evidence="1">The sequence shown here is derived from an EMBL/GenBank/DDBJ whole genome shotgun (WGS) entry which is preliminary data.</text>
</comment>
<dbReference type="EMBL" id="JADBGQ010000006">
    <property type="protein sequence ID" value="KAG5392337.1"/>
    <property type="molecule type" value="Genomic_DNA"/>
</dbReference>
<evidence type="ECO:0000313" key="2">
    <source>
        <dbReference type="Proteomes" id="UP000823674"/>
    </source>
</evidence>
<evidence type="ECO:0000313" key="1">
    <source>
        <dbReference type="EMBL" id="KAG5392337.1"/>
    </source>
</evidence>